<dbReference type="Proteomes" id="UP000603453">
    <property type="component" value="Unassembled WGS sequence"/>
</dbReference>
<organism evidence="1 2">
    <name type="scientific">Mucor saturninus</name>
    <dbReference type="NCBI Taxonomy" id="64648"/>
    <lineage>
        <taxon>Eukaryota</taxon>
        <taxon>Fungi</taxon>
        <taxon>Fungi incertae sedis</taxon>
        <taxon>Mucoromycota</taxon>
        <taxon>Mucoromycotina</taxon>
        <taxon>Mucoromycetes</taxon>
        <taxon>Mucorales</taxon>
        <taxon>Mucorineae</taxon>
        <taxon>Mucoraceae</taxon>
        <taxon>Mucor</taxon>
    </lineage>
</organism>
<dbReference type="AlphaFoldDB" id="A0A8H7RP20"/>
<evidence type="ECO:0008006" key="3">
    <source>
        <dbReference type="Google" id="ProtNLM"/>
    </source>
</evidence>
<dbReference type="EMBL" id="JAEPRD010000002">
    <property type="protein sequence ID" value="KAG2213990.1"/>
    <property type="molecule type" value="Genomic_DNA"/>
</dbReference>
<evidence type="ECO:0000313" key="2">
    <source>
        <dbReference type="Proteomes" id="UP000603453"/>
    </source>
</evidence>
<gene>
    <name evidence="1" type="ORF">INT47_001260</name>
</gene>
<sequence>MDVSKEISDTTYALYKCSPLSNFLTGKRNVRYFKKRIAKQLSDDLDWVIDHGEIQGEWPHAGKITRLLFETLEMEDFETDQTYKTLSPLQLTLDCYVKGKISKQSMVMLPTNVASEVNEVCWNYPLMLAKISKGVYSVLSELFLSDFQATISPLDILPKTMEHIICLNAEPLFDIELEDPQIHDGDAQSRSRTALLLEYSTGLDELKTIQLELSMDQVAKISALAGGPDKFYNAFCEHILNTTHIKLTTLHLTSLSCDILTVSMESGKIKFRGDGPRYSAYKVLYHLLEIAYSEISEFSWA</sequence>
<evidence type="ECO:0000313" key="1">
    <source>
        <dbReference type="EMBL" id="KAG2213990.1"/>
    </source>
</evidence>
<accession>A0A8H7RP20</accession>
<proteinExistence type="predicted"/>
<protein>
    <recommendedName>
        <fullName evidence="3">Centromere protein L</fullName>
    </recommendedName>
</protein>
<keyword evidence="2" id="KW-1185">Reference proteome</keyword>
<dbReference type="OrthoDB" id="8864979at2759"/>
<dbReference type="Pfam" id="PF13092">
    <property type="entry name" value="CENP-L"/>
    <property type="match status" value="1"/>
</dbReference>
<reference evidence="1" key="1">
    <citation type="submission" date="2020-12" db="EMBL/GenBank/DDBJ databases">
        <title>Metabolic potential, ecology and presence of endohyphal bacteria is reflected in genomic diversity of Mucoromycotina.</title>
        <authorList>
            <person name="Muszewska A."/>
            <person name="Okrasinska A."/>
            <person name="Steczkiewicz K."/>
            <person name="Drgas O."/>
            <person name="Orlowska M."/>
            <person name="Perlinska-Lenart U."/>
            <person name="Aleksandrzak-Piekarczyk T."/>
            <person name="Szatraj K."/>
            <person name="Zielenkiewicz U."/>
            <person name="Pilsyk S."/>
            <person name="Malc E."/>
            <person name="Mieczkowski P."/>
            <person name="Kruszewska J.S."/>
            <person name="Biernat P."/>
            <person name="Pawlowska J."/>
        </authorList>
    </citation>
    <scope>NUCLEOTIDE SEQUENCE</scope>
    <source>
        <strain evidence="1">WA0000017839</strain>
    </source>
</reference>
<comment type="caution">
    <text evidence="1">The sequence shown here is derived from an EMBL/GenBank/DDBJ whole genome shotgun (WGS) entry which is preliminary data.</text>
</comment>
<dbReference type="InterPro" id="IPR025204">
    <property type="entry name" value="CENP-L"/>
</dbReference>
<name>A0A8H7RP20_9FUNG</name>